<name>A0A917W7Y3_9ACTN</name>
<reference evidence="1" key="2">
    <citation type="submission" date="2020-09" db="EMBL/GenBank/DDBJ databases">
        <authorList>
            <person name="Sun Q."/>
            <person name="Zhou Y."/>
        </authorList>
    </citation>
    <scope>NUCLEOTIDE SEQUENCE</scope>
    <source>
        <strain evidence="1">CGMCC 4.7306</strain>
    </source>
</reference>
<sequence length="124" mass="14344">MTDEGRPSRWEDLAFDENGRLIDVNGPVEFVEFGPPPPITWTPIMDLANVFGRRAATRNSRGPIYDLRVASEVFEDAGGWYVHLVAEDQWWSWVNVPTDLRPERPGRAVCWPTRHVWVEQRQAK</sequence>
<dbReference type="EMBL" id="BMMZ01000010">
    <property type="protein sequence ID" value="GGL74400.1"/>
    <property type="molecule type" value="Genomic_DNA"/>
</dbReference>
<dbReference type="RefSeq" id="WP_188896751.1">
    <property type="nucleotide sequence ID" value="NZ_BMMZ01000010.1"/>
</dbReference>
<gene>
    <name evidence="1" type="ORF">GCM10011575_35830</name>
</gene>
<protein>
    <submittedName>
        <fullName evidence="1">Uncharacterized protein</fullName>
    </submittedName>
</protein>
<evidence type="ECO:0000313" key="2">
    <source>
        <dbReference type="Proteomes" id="UP000613840"/>
    </source>
</evidence>
<proteinExistence type="predicted"/>
<accession>A0A917W7Y3</accession>
<keyword evidence="2" id="KW-1185">Reference proteome</keyword>
<organism evidence="1 2">
    <name type="scientific">Microlunatus endophyticus</name>
    <dbReference type="NCBI Taxonomy" id="1716077"/>
    <lineage>
        <taxon>Bacteria</taxon>
        <taxon>Bacillati</taxon>
        <taxon>Actinomycetota</taxon>
        <taxon>Actinomycetes</taxon>
        <taxon>Propionibacteriales</taxon>
        <taxon>Propionibacteriaceae</taxon>
        <taxon>Microlunatus</taxon>
    </lineage>
</organism>
<reference evidence="1" key="1">
    <citation type="journal article" date="2014" name="Int. J. Syst. Evol. Microbiol.">
        <title>Complete genome sequence of Corynebacterium casei LMG S-19264T (=DSM 44701T), isolated from a smear-ripened cheese.</title>
        <authorList>
            <consortium name="US DOE Joint Genome Institute (JGI-PGF)"/>
            <person name="Walter F."/>
            <person name="Albersmeier A."/>
            <person name="Kalinowski J."/>
            <person name="Ruckert C."/>
        </authorList>
    </citation>
    <scope>NUCLEOTIDE SEQUENCE</scope>
    <source>
        <strain evidence="1">CGMCC 4.7306</strain>
    </source>
</reference>
<dbReference type="AlphaFoldDB" id="A0A917W7Y3"/>
<comment type="caution">
    <text evidence="1">The sequence shown here is derived from an EMBL/GenBank/DDBJ whole genome shotgun (WGS) entry which is preliminary data.</text>
</comment>
<evidence type="ECO:0000313" key="1">
    <source>
        <dbReference type="EMBL" id="GGL74400.1"/>
    </source>
</evidence>
<dbReference type="Proteomes" id="UP000613840">
    <property type="component" value="Unassembled WGS sequence"/>
</dbReference>